<dbReference type="CDD" id="cd05828">
    <property type="entry name" value="Sortase_D_1"/>
    <property type="match status" value="1"/>
</dbReference>
<dbReference type="InterPro" id="IPR023365">
    <property type="entry name" value="Sortase_dom-sf"/>
</dbReference>
<evidence type="ECO:0000256" key="1">
    <source>
        <dbReference type="ARBA" id="ARBA00022801"/>
    </source>
</evidence>
<dbReference type="InterPro" id="IPR041999">
    <property type="entry name" value="Sortase_D_1"/>
</dbReference>
<dbReference type="InterPro" id="IPR005754">
    <property type="entry name" value="Sortase"/>
</dbReference>
<dbReference type="RefSeq" id="WP_076110989.1">
    <property type="nucleotide sequence ID" value="NZ_MPTB01000015.1"/>
</dbReference>
<comment type="caution">
    <text evidence="3">The sequence shown here is derived from an EMBL/GenBank/DDBJ whole genome shotgun (WGS) entry which is preliminary data.</text>
</comment>
<reference evidence="3 4" key="1">
    <citation type="submission" date="2016-10" db="EMBL/GenBank/DDBJ databases">
        <title>Paenibacillus species isolates.</title>
        <authorList>
            <person name="Beno S.M."/>
        </authorList>
    </citation>
    <scope>NUCLEOTIDE SEQUENCE [LARGE SCALE GENOMIC DNA]</scope>
    <source>
        <strain evidence="3 4">FSL H7-0744</strain>
    </source>
</reference>
<dbReference type="SUPFAM" id="SSF63817">
    <property type="entry name" value="Sortase"/>
    <property type="match status" value="1"/>
</dbReference>
<evidence type="ECO:0000313" key="4">
    <source>
        <dbReference type="Proteomes" id="UP000187412"/>
    </source>
</evidence>
<evidence type="ECO:0008006" key="5">
    <source>
        <dbReference type="Google" id="ProtNLM"/>
    </source>
</evidence>
<keyword evidence="2" id="KW-1133">Transmembrane helix</keyword>
<evidence type="ECO:0000256" key="2">
    <source>
        <dbReference type="SAM" id="Phobius"/>
    </source>
</evidence>
<dbReference type="Gene3D" id="2.40.260.10">
    <property type="entry name" value="Sortase"/>
    <property type="match status" value="1"/>
</dbReference>
<keyword evidence="4" id="KW-1185">Reference proteome</keyword>
<dbReference type="EMBL" id="MPTB01000015">
    <property type="protein sequence ID" value="OMD47550.1"/>
    <property type="molecule type" value="Genomic_DNA"/>
</dbReference>
<dbReference type="Pfam" id="PF04203">
    <property type="entry name" value="Sortase"/>
    <property type="match status" value="1"/>
</dbReference>
<gene>
    <name evidence="3" type="ORF">BSK56_13465</name>
</gene>
<organism evidence="3 4">
    <name type="scientific">Paenibacillus borealis</name>
    <dbReference type="NCBI Taxonomy" id="160799"/>
    <lineage>
        <taxon>Bacteria</taxon>
        <taxon>Bacillati</taxon>
        <taxon>Bacillota</taxon>
        <taxon>Bacilli</taxon>
        <taxon>Bacillales</taxon>
        <taxon>Paenibacillaceae</taxon>
        <taxon>Paenibacillus</taxon>
    </lineage>
</organism>
<keyword evidence="2" id="KW-0812">Transmembrane</keyword>
<dbReference type="NCBIfam" id="TIGR01076">
    <property type="entry name" value="sortase_fam"/>
    <property type="match status" value="1"/>
</dbReference>
<accession>A0ABX3HC83</accession>
<protein>
    <recommendedName>
        <fullName evidence="5">Class D sortase</fullName>
    </recommendedName>
</protein>
<dbReference type="Proteomes" id="UP000187412">
    <property type="component" value="Unassembled WGS sequence"/>
</dbReference>
<name>A0ABX3HC83_PAEBO</name>
<evidence type="ECO:0000313" key="3">
    <source>
        <dbReference type="EMBL" id="OMD47550.1"/>
    </source>
</evidence>
<feature type="transmembrane region" description="Helical" evidence="2">
    <location>
        <begin position="7"/>
        <end position="27"/>
    </location>
</feature>
<keyword evidence="1" id="KW-0378">Hydrolase</keyword>
<keyword evidence="2" id="KW-0472">Membrane</keyword>
<sequence length="220" mass="24029">MKKRSGLSIAVKLIFILSLCVLIYSVVQILKAPAEARHALNDWDKKREEAVSLQVLEEETPLPAGMVNLSGEKSISRTDYTGGEVIGEIYFPRLDKRVAILEGTERPQLKKGAGHYEGSAAIGAIGNSVLAGHRDTVFRGLGNLEVHDLIELETAEGKFIYEVTGSLIVDGDERGAIKQSDTPVLTLITCYPFSYVGSAPDRYLLSASLLRQEPLSREAE</sequence>
<proteinExistence type="predicted"/>